<evidence type="ECO:0000256" key="9">
    <source>
        <dbReference type="PIRSR" id="PIRSR036894-2"/>
    </source>
</evidence>
<dbReference type="InterPro" id="IPR046457">
    <property type="entry name" value="PMI_typeI_cat"/>
</dbReference>
<dbReference type="OrthoDB" id="9808275at2"/>
<evidence type="ECO:0000259" key="10">
    <source>
        <dbReference type="Pfam" id="PF20511"/>
    </source>
</evidence>
<dbReference type="PANTHER" id="PTHR42742">
    <property type="entry name" value="TRANSCRIPTIONAL REPRESSOR MPRA"/>
    <property type="match status" value="1"/>
</dbReference>
<dbReference type="PIRSF" id="PIRSF036894">
    <property type="entry name" value="PMI_Firm_short"/>
    <property type="match status" value="1"/>
</dbReference>
<name>A0A165N0L1_9BACL</name>
<dbReference type="AlphaFoldDB" id="A0A165N0L1"/>
<gene>
    <name evidence="12" type="ORF">AWM68_13670</name>
</gene>
<feature type="active site" evidence="9">
    <location>
        <position position="193"/>
    </location>
</feature>
<keyword evidence="4 7" id="KW-0479">Metal-binding</keyword>
<evidence type="ECO:0000259" key="11">
    <source>
        <dbReference type="Pfam" id="PF21621"/>
    </source>
</evidence>
<proteinExistence type="inferred from homology"/>
<comment type="catalytic activity">
    <reaction evidence="1 7">
        <text>D-mannose 6-phosphate = D-fructose 6-phosphate</text>
        <dbReference type="Rhea" id="RHEA:12356"/>
        <dbReference type="ChEBI" id="CHEBI:58735"/>
        <dbReference type="ChEBI" id="CHEBI:61527"/>
        <dbReference type="EC" id="5.3.1.8"/>
    </reaction>
</comment>
<dbReference type="InterPro" id="IPR001250">
    <property type="entry name" value="Man6P_Isoase-1"/>
</dbReference>
<comment type="similarity">
    <text evidence="2 7">Belongs to the mannose-6-phosphate isomerase type 1 family.</text>
</comment>
<evidence type="ECO:0000256" key="3">
    <source>
        <dbReference type="ARBA" id="ARBA00011956"/>
    </source>
</evidence>
<evidence type="ECO:0000256" key="6">
    <source>
        <dbReference type="ARBA" id="ARBA00023235"/>
    </source>
</evidence>
<dbReference type="NCBIfam" id="TIGR00218">
    <property type="entry name" value="manA"/>
    <property type="match status" value="1"/>
</dbReference>
<comment type="caution">
    <text evidence="12">The sequence shown here is derived from an EMBL/GenBank/DDBJ whole genome shotgun (WGS) entry which is preliminary data.</text>
</comment>
<dbReference type="EC" id="5.3.1.8" evidence="3 7"/>
<dbReference type="SUPFAM" id="SSF51182">
    <property type="entry name" value="RmlC-like cupins"/>
    <property type="match status" value="1"/>
</dbReference>
<evidence type="ECO:0000256" key="7">
    <source>
        <dbReference type="PIRNR" id="PIRNR036894"/>
    </source>
</evidence>
<sequence length="321" mass="36146">MYKEPIFLKPVFKDRIWGGTKLRQEFGYDIPTETTGECWGISAHSHGPSVVENGPLKGKTLDQVWDEHRELFADQDGEDFPLLVKILDAKTDLSVQVHPDDSYAREVEGEAFGKTECWYVIDCEPDAELVYGHHASSKLQFEQMVAENRWDELLRKVAIKPGDFVYVPNGTIHAIGAGTMILETQQSSDVTYRVYDYDRRDDEGNTRELHIEKSIEVAMIPHEDANFEPVLSGNDDLRIKKLVKESYFTVYHWNLSGAVAEVKNPSYLLVSVLDGEGELKVDEGAGTSSSFKKGDHFIVPSTVKSFGMKGDARFIVSHPTL</sequence>
<evidence type="ECO:0000256" key="1">
    <source>
        <dbReference type="ARBA" id="ARBA00000757"/>
    </source>
</evidence>
<dbReference type="PANTHER" id="PTHR42742:SF3">
    <property type="entry name" value="FRUCTOKINASE"/>
    <property type="match status" value="1"/>
</dbReference>
<dbReference type="InterPro" id="IPR049071">
    <property type="entry name" value="MPI_cupin_dom"/>
</dbReference>
<evidence type="ECO:0000256" key="5">
    <source>
        <dbReference type="ARBA" id="ARBA00022833"/>
    </source>
</evidence>
<feature type="binding site" evidence="8">
    <location>
        <position position="173"/>
    </location>
    <ligand>
        <name>Zn(2+)</name>
        <dbReference type="ChEBI" id="CHEBI:29105"/>
    </ligand>
</feature>
<dbReference type="InterPro" id="IPR011051">
    <property type="entry name" value="RmlC_Cupin_sf"/>
</dbReference>
<feature type="binding site" evidence="8">
    <location>
        <position position="116"/>
    </location>
    <ligand>
        <name>Zn(2+)</name>
        <dbReference type="ChEBI" id="CHEBI:29105"/>
    </ligand>
</feature>
<feature type="domain" description="Mannose-6-phosphate isomerase cupin" evidence="11">
    <location>
        <begin position="239"/>
        <end position="319"/>
    </location>
</feature>
<dbReference type="InterPro" id="IPR014628">
    <property type="entry name" value="Man6P_isomerase_Firm_short"/>
</dbReference>
<dbReference type="GO" id="GO:0005975">
    <property type="term" value="P:carbohydrate metabolic process"/>
    <property type="evidence" value="ECO:0007669"/>
    <property type="project" value="UniProtKB-UniRule"/>
</dbReference>
<evidence type="ECO:0000256" key="8">
    <source>
        <dbReference type="PIRSR" id="PIRSR036894-1"/>
    </source>
</evidence>
<evidence type="ECO:0000313" key="12">
    <source>
        <dbReference type="EMBL" id="KZE64150.1"/>
    </source>
</evidence>
<dbReference type="Pfam" id="PF20511">
    <property type="entry name" value="PMI_typeI_cat"/>
    <property type="match status" value="1"/>
</dbReference>
<organism evidence="12 13">
    <name type="scientific">Fictibacillus phosphorivorans</name>
    <dbReference type="NCBI Taxonomy" id="1221500"/>
    <lineage>
        <taxon>Bacteria</taxon>
        <taxon>Bacillati</taxon>
        <taxon>Bacillota</taxon>
        <taxon>Bacilli</taxon>
        <taxon>Bacillales</taxon>
        <taxon>Fictibacillaceae</taxon>
        <taxon>Fictibacillus</taxon>
    </lineage>
</organism>
<comment type="cofactor">
    <cofactor evidence="8">
        <name>Zn(2+)</name>
        <dbReference type="ChEBI" id="CHEBI:29105"/>
    </cofactor>
    <text evidence="8">Binds 1 zinc ion per subunit.</text>
</comment>
<dbReference type="GO" id="GO:0008270">
    <property type="term" value="F:zinc ion binding"/>
    <property type="evidence" value="ECO:0007669"/>
    <property type="project" value="UniProtKB-UniRule"/>
</dbReference>
<feature type="binding site" evidence="8">
    <location>
        <position position="98"/>
    </location>
    <ligand>
        <name>Zn(2+)</name>
        <dbReference type="ChEBI" id="CHEBI:29105"/>
    </ligand>
</feature>
<dbReference type="RefSeq" id="WP_066245230.1">
    <property type="nucleotide sequence ID" value="NZ_LRFC01000038.1"/>
</dbReference>
<dbReference type="InterPro" id="IPR014710">
    <property type="entry name" value="RmlC-like_jellyroll"/>
</dbReference>
<evidence type="ECO:0000256" key="2">
    <source>
        <dbReference type="ARBA" id="ARBA00010772"/>
    </source>
</evidence>
<keyword evidence="6 7" id="KW-0413">Isomerase</keyword>
<dbReference type="Gene3D" id="2.60.120.10">
    <property type="entry name" value="Jelly Rolls"/>
    <property type="match status" value="2"/>
</dbReference>
<dbReference type="GO" id="GO:0004476">
    <property type="term" value="F:mannose-6-phosphate isomerase activity"/>
    <property type="evidence" value="ECO:0007669"/>
    <property type="project" value="UniProtKB-UniRule"/>
</dbReference>
<dbReference type="CDD" id="cd07010">
    <property type="entry name" value="cupin_PMI_type_I_N_bac"/>
    <property type="match status" value="1"/>
</dbReference>
<evidence type="ECO:0000256" key="4">
    <source>
        <dbReference type="ARBA" id="ARBA00022723"/>
    </source>
</evidence>
<dbReference type="Proteomes" id="UP000076567">
    <property type="component" value="Unassembled WGS sequence"/>
</dbReference>
<dbReference type="EMBL" id="LRFC01000038">
    <property type="protein sequence ID" value="KZE64150.1"/>
    <property type="molecule type" value="Genomic_DNA"/>
</dbReference>
<keyword evidence="5 7" id="KW-0862">Zinc</keyword>
<evidence type="ECO:0000313" key="13">
    <source>
        <dbReference type="Proteomes" id="UP000076567"/>
    </source>
</evidence>
<accession>A0A165N0L1</accession>
<keyword evidence="13" id="KW-1185">Reference proteome</keyword>
<protein>
    <recommendedName>
        <fullName evidence="3 7">Mannose-6-phosphate isomerase</fullName>
        <ecNumber evidence="3 7">5.3.1.8</ecNumber>
    </recommendedName>
</protein>
<dbReference type="Pfam" id="PF21621">
    <property type="entry name" value="MPI_cupin_dom"/>
    <property type="match status" value="1"/>
</dbReference>
<dbReference type="InterPro" id="IPR051804">
    <property type="entry name" value="Carb_Metab_Reg_Kinase/Isom"/>
</dbReference>
<feature type="domain" description="Phosphomannose isomerase type I catalytic" evidence="10">
    <location>
        <begin position="7"/>
        <end position="105"/>
    </location>
</feature>
<reference evidence="13" key="1">
    <citation type="submission" date="2016-01" db="EMBL/GenBank/DDBJ databases">
        <title>Draft genome of Chromobacterium sp. F49.</title>
        <authorList>
            <person name="Hong K.W."/>
        </authorList>
    </citation>
    <scope>NUCLEOTIDE SEQUENCE [LARGE SCALE GENOMIC DNA]</scope>
    <source>
        <strain evidence="13">P7IIIA</strain>
    </source>
</reference>